<feature type="signal peptide" evidence="1">
    <location>
        <begin position="1"/>
        <end position="19"/>
    </location>
</feature>
<evidence type="ECO:0000313" key="3">
    <source>
        <dbReference type="Proteomes" id="UP000235965"/>
    </source>
</evidence>
<proteinExistence type="predicted"/>
<accession>A0A2J7PZR9</accession>
<organism evidence="2 3">
    <name type="scientific">Cryptotermes secundus</name>
    <dbReference type="NCBI Taxonomy" id="105785"/>
    <lineage>
        <taxon>Eukaryota</taxon>
        <taxon>Metazoa</taxon>
        <taxon>Ecdysozoa</taxon>
        <taxon>Arthropoda</taxon>
        <taxon>Hexapoda</taxon>
        <taxon>Insecta</taxon>
        <taxon>Pterygota</taxon>
        <taxon>Neoptera</taxon>
        <taxon>Polyneoptera</taxon>
        <taxon>Dictyoptera</taxon>
        <taxon>Blattodea</taxon>
        <taxon>Blattoidea</taxon>
        <taxon>Termitoidae</taxon>
        <taxon>Kalotermitidae</taxon>
        <taxon>Cryptotermitinae</taxon>
        <taxon>Cryptotermes</taxon>
    </lineage>
</organism>
<comment type="caution">
    <text evidence="2">The sequence shown here is derived from an EMBL/GenBank/DDBJ whole genome shotgun (WGS) entry which is preliminary data.</text>
</comment>
<dbReference type="OrthoDB" id="10483318at2759"/>
<dbReference type="CDD" id="cd23992">
    <property type="entry name" value="PBP_GOBP"/>
    <property type="match status" value="1"/>
</dbReference>
<gene>
    <name evidence="2" type="ORF">B7P43_G05964</name>
</gene>
<dbReference type="InParanoid" id="A0A2J7PZR9"/>
<dbReference type="Pfam" id="PF01395">
    <property type="entry name" value="PBP_GOBP"/>
    <property type="match status" value="1"/>
</dbReference>
<keyword evidence="3" id="KW-1185">Reference proteome</keyword>
<sequence length="146" mass="15939">MLTKAVAILLSVSCYFSTATPIHGNLPAEAAKACQEAAGISDADAEILQRSEIVKNESIEGHRCFVACMLTKRGVMHNGKLDIDIMIQVSKQAFASEGRKFDEEAYRKGVSDCNDTAGEGKCVKSYNTWKCFLQFSMQTMMKEGAA</sequence>
<dbReference type="AlphaFoldDB" id="A0A2J7PZR9"/>
<dbReference type="InterPro" id="IPR036728">
    <property type="entry name" value="PBP_GOBP_sf"/>
</dbReference>
<dbReference type="Gene3D" id="1.10.238.20">
    <property type="entry name" value="Pheromone/general odorant binding protein domain"/>
    <property type="match status" value="1"/>
</dbReference>
<evidence type="ECO:0008006" key="4">
    <source>
        <dbReference type="Google" id="ProtNLM"/>
    </source>
</evidence>
<dbReference type="GO" id="GO:0005549">
    <property type="term" value="F:odorant binding"/>
    <property type="evidence" value="ECO:0007669"/>
    <property type="project" value="InterPro"/>
</dbReference>
<evidence type="ECO:0000256" key="1">
    <source>
        <dbReference type="SAM" id="SignalP"/>
    </source>
</evidence>
<keyword evidence="1" id="KW-0732">Signal</keyword>
<dbReference type="FunCoup" id="A0A2J7PZR9">
    <property type="interactions" value="31"/>
</dbReference>
<evidence type="ECO:0000313" key="2">
    <source>
        <dbReference type="EMBL" id="PNF21833.1"/>
    </source>
</evidence>
<protein>
    <recommendedName>
        <fullName evidence="4">General odorant-binding protein 56d</fullName>
    </recommendedName>
</protein>
<name>A0A2J7PZR9_9NEOP</name>
<feature type="chain" id="PRO_5014367557" description="General odorant-binding protein 56d" evidence="1">
    <location>
        <begin position="20"/>
        <end position="146"/>
    </location>
</feature>
<dbReference type="EMBL" id="NEVH01020332">
    <property type="protein sequence ID" value="PNF21833.1"/>
    <property type="molecule type" value="Genomic_DNA"/>
</dbReference>
<dbReference type="InterPro" id="IPR006170">
    <property type="entry name" value="PBP/GOBP"/>
</dbReference>
<reference evidence="2 3" key="1">
    <citation type="submission" date="2017-12" db="EMBL/GenBank/DDBJ databases">
        <title>Hemimetabolous genomes reveal molecular basis of termite eusociality.</title>
        <authorList>
            <person name="Harrison M.C."/>
            <person name="Jongepier E."/>
            <person name="Robertson H.M."/>
            <person name="Arning N."/>
            <person name="Bitard-Feildel T."/>
            <person name="Chao H."/>
            <person name="Childers C.P."/>
            <person name="Dinh H."/>
            <person name="Doddapaneni H."/>
            <person name="Dugan S."/>
            <person name="Gowin J."/>
            <person name="Greiner C."/>
            <person name="Han Y."/>
            <person name="Hu H."/>
            <person name="Hughes D.S.T."/>
            <person name="Huylmans A.-K."/>
            <person name="Kemena C."/>
            <person name="Kremer L.P.M."/>
            <person name="Lee S.L."/>
            <person name="Lopez-Ezquerra A."/>
            <person name="Mallet L."/>
            <person name="Monroy-Kuhn J.M."/>
            <person name="Moser A."/>
            <person name="Murali S.C."/>
            <person name="Muzny D.M."/>
            <person name="Otani S."/>
            <person name="Piulachs M.-D."/>
            <person name="Poelchau M."/>
            <person name="Qu J."/>
            <person name="Schaub F."/>
            <person name="Wada-Katsumata A."/>
            <person name="Worley K.C."/>
            <person name="Xie Q."/>
            <person name="Ylla G."/>
            <person name="Poulsen M."/>
            <person name="Gibbs R.A."/>
            <person name="Schal C."/>
            <person name="Richards S."/>
            <person name="Belles X."/>
            <person name="Korb J."/>
            <person name="Bornberg-Bauer E."/>
        </authorList>
    </citation>
    <scope>NUCLEOTIDE SEQUENCE [LARGE SCALE GENOMIC DNA]</scope>
    <source>
        <tissue evidence="2">Whole body</tissue>
    </source>
</reference>
<dbReference type="Proteomes" id="UP000235965">
    <property type="component" value="Unassembled WGS sequence"/>
</dbReference>
<dbReference type="SUPFAM" id="SSF47565">
    <property type="entry name" value="Insect pheromone/odorant-binding proteins"/>
    <property type="match status" value="1"/>
</dbReference>
<dbReference type="SMART" id="SM00708">
    <property type="entry name" value="PhBP"/>
    <property type="match status" value="1"/>
</dbReference>